<comment type="caution">
    <text evidence="2">The sequence shown here is derived from an EMBL/GenBank/DDBJ whole genome shotgun (WGS) entry which is preliminary data.</text>
</comment>
<reference evidence="2" key="1">
    <citation type="submission" date="2022-10" db="EMBL/GenBank/DDBJ databases">
        <title>Tapping the CABI collections for fungal endophytes: first genome assemblies for Collariella, Neodidymelliopsis, Ascochyta clinopodiicola, Didymella pomorum, Didymosphaeria variabile, Neocosmospora piperis and Neocucurbitaria cava.</title>
        <authorList>
            <person name="Hill R."/>
        </authorList>
    </citation>
    <scope>NUCLEOTIDE SEQUENCE</scope>
    <source>
        <strain evidence="2">IMI 360193</strain>
    </source>
</reference>
<accession>A0A9W8WSH8</accession>
<protein>
    <submittedName>
        <fullName evidence="2">Uncharacterized protein</fullName>
    </submittedName>
</protein>
<dbReference type="OrthoDB" id="341259at2759"/>
<dbReference type="EMBL" id="JAPEUV010000131">
    <property type="protein sequence ID" value="KAJ4331978.1"/>
    <property type="molecule type" value="Genomic_DNA"/>
</dbReference>
<evidence type="ECO:0000313" key="3">
    <source>
        <dbReference type="Proteomes" id="UP001140562"/>
    </source>
</evidence>
<name>A0A9W8WSH8_9PLEO</name>
<evidence type="ECO:0000256" key="1">
    <source>
        <dbReference type="SAM" id="MobiDB-lite"/>
    </source>
</evidence>
<evidence type="ECO:0000313" key="2">
    <source>
        <dbReference type="EMBL" id="KAJ4331978.1"/>
    </source>
</evidence>
<proteinExistence type="predicted"/>
<gene>
    <name evidence="2" type="ORF">N0V87_008718</name>
</gene>
<organism evidence="2 3">
    <name type="scientific">Didymella glomerata</name>
    <dbReference type="NCBI Taxonomy" id="749621"/>
    <lineage>
        <taxon>Eukaryota</taxon>
        <taxon>Fungi</taxon>
        <taxon>Dikarya</taxon>
        <taxon>Ascomycota</taxon>
        <taxon>Pezizomycotina</taxon>
        <taxon>Dothideomycetes</taxon>
        <taxon>Pleosporomycetidae</taxon>
        <taxon>Pleosporales</taxon>
        <taxon>Pleosporineae</taxon>
        <taxon>Didymellaceae</taxon>
        <taxon>Didymella</taxon>
    </lineage>
</organism>
<dbReference type="Proteomes" id="UP001140562">
    <property type="component" value="Unassembled WGS sequence"/>
</dbReference>
<sequence length="168" mass="18709">MDNSEEASQAICLRDFQHNYGHKDSAFDDHREMQLVLEVADIIDELKILKSLFEKQGVVIATLGPALGLTKIPRDPTDPYRQSKPRRISSQGSSRVANAIDHNEYVIAVLSNLDTEAKETYRALMELLDLKSKTASLAEARATTKQGNAVMLFTVVTIIFVSSSRDDQ</sequence>
<keyword evidence="3" id="KW-1185">Reference proteome</keyword>
<dbReference type="AlphaFoldDB" id="A0A9W8WSH8"/>
<feature type="region of interest" description="Disordered" evidence="1">
    <location>
        <begin position="72"/>
        <end position="94"/>
    </location>
</feature>